<protein>
    <recommendedName>
        <fullName evidence="3">CHAT domain-containing protein</fullName>
    </recommendedName>
</protein>
<evidence type="ECO:0000313" key="2">
    <source>
        <dbReference type="Proteomes" id="UP001207742"/>
    </source>
</evidence>
<gene>
    <name evidence="1" type="ORF">OL497_10720</name>
</gene>
<dbReference type="RefSeq" id="WP_264729948.1">
    <property type="nucleotide sequence ID" value="NZ_JAPDNR010000001.1"/>
</dbReference>
<evidence type="ECO:0000313" key="1">
    <source>
        <dbReference type="EMBL" id="MCW3484369.1"/>
    </source>
</evidence>
<dbReference type="Proteomes" id="UP001207742">
    <property type="component" value="Unassembled WGS sequence"/>
</dbReference>
<dbReference type="EMBL" id="JAPDNS010000001">
    <property type="protein sequence ID" value="MCW3484369.1"/>
    <property type="molecule type" value="Genomic_DNA"/>
</dbReference>
<evidence type="ECO:0008006" key="3">
    <source>
        <dbReference type="Google" id="ProtNLM"/>
    </source>
</evidence>
<proteinExistence type="predicted"/>
<accession>A0ABT3IKA0</accession>
<name>A0ABT3IKA0_9BACT</name>
<reference evidence="1 2" key="1">
    <citation type="submission" date="2022-10" db="EMBL/GenBank/DDBJ databases">
        <title>Chitinophaga nivalis PC15 sp. nov., isolated from Pyeongchang county, South Korea.</title>
        <authorList>
            <person name="Trinh H.N."/>
        </authorList>
    </citation>
    <scope>NUCLEOTIDE SEQUENCE [LARGE SCALE GENOMIC DNA]</scope>
    <source>
        <strain evidence="1 2">PC14</strain>
    </source>
</reference>
<organism evidence="1 2">
    <name type="scientific">Chitinophaga nivalis</name>
    <dbReference type="NCBI Taxonomy" id="2991709"/>
    <lineage>
        <taxon>Bacteria</taxon>
        <taxon>Pseudomonadati</taxon>
        <taxon>Bacteroidota</taxon>
        <taxon>Chitinophagia</taxon>
        <taxon>Chitinophagales</taxon>
        <taxon>Chitinophagaceae</taxon>
        <taxon>Chitinophaga</taxon>
    </lineage>
</organism>
<keyword evidence="2" id="KW-1185">Reference proteome</keyword>
<sequence>MSKLFVFIPFKKSKLDMGKDLPPQAIDFQNTFNKVSSKLIRENINATIDSLEVVYSGTKFTVTKDDYIIVFAHGSKKTSDKLFSNEPDLEVTTDAVIKELVTCKANTAKRILFMCCYSAVTTDSKKHVAVLWKEKYPNQVVYGGDDAISYLFAATSTQIRACCIALFTI</sequence>
<comment type="caution">
    <text evidence="1">The sequence shown here is derived from an EMBL/GenBank/DDBJ whole genome shotgun (WGS) entry which is preliminary data.</text>
</comment>